<gene>
    <name evidence="3" type="ORF">KP509_17G074900</name>
</gene>
<evidence type="ECO:0000259" key="2">
    <source>
        <dbReference type="PROSITE" id="PS51277"/>
    </source>
</evidence>
<dbReference type="EMBL" id="CM035422">
    <property type="protein sequence ID" value="KAH7373784.1"/>
    <property type="molecule type" value="Genomic_DNA"/>
</dbReference>
<protein>
    <recommendedName>
        <fullName evidence="2">BURP domain-containing protein</fullName>
    </recommendedName>
</protein>
<dbReference type="Proteomes" id="UP000825935">
    <property type="component" value="Chromosome 17"/>
</dbReference>
<keyword evidence="1" id="KW-0732">Signal</keyword>
<dbReference type="OrthoDB" id="1909293at2759"/>
<evidence type="ECO:0000313" key="4">
    <source>
        <dbReference type="Proteomes" id="UP000825935"/>
    </source>
</evidence>
<dbReference type="AlphaFoldDB" id="A0A8T2SY72"/>
<dbReference type="Pfam" id="PF03181">
    <property type="entry name" value="BURP"/>
    <property type="match status" value="1"/>
</dbReference>
<keyword evidence="4" id="KW-1185">Reference proteome</keyword>
<dbReference type="PANTHER" id="PTHR31236:SF45">
    <property type="entry name" value="BURP DOMAIN-CONTAINING PROTEIN"/>
    <property type="match status" value="1"/>
</dbReference>
<dbReference type="PANTHER" id="PTHR31236">
    <property type="entry name" value="BURP DOMAIN PROTEIN USPL1-LIKE"/>
    <property type="match status" value="1"/>
</dbReference>
<dbReference type="PROSITE" id="PS51277">
    <property type="entry name" value="BURP"/>
    <property type="match status" value="1"/>
</dbReference>
<feature type="domain" description="BURP" evidence="2">
    <location>
        <begin position="148"/>
        <end position="364"/>
    </location>
</feature>
<evidence type="ECO:0000256" key="1">
    <source>
        <dbReference type="SAM" id="SignalP"/>
    </source>
</evidence>
<comment type="caution">
    <text evidence="3">The sequence shown here is derived from an EMBL/GenBank/DDBJ whole genome shotgun (WGS) entry which is preliminary data.</text>
</comment>
<dbReference type="SMART" id="SM01045">
    <property type="entry name" value="BURP"/>
    <property type="match status" value="1"/>
</dbReference>
<dbReference type="InterPro" id="IPR044816">
    <property type="entry name" value="BURP"/>
</dbReference>
<reference evidence="3" key="1">
    <citation type="submission" date="2021-08" db="EMBL/GenBank/DDBJ databases">
        <title>WGS assembly of Ceratopteris richardii.</title>
        <authorList>
            <person name="Marchant D.B."/>
            <person name="Chen G."/>
            <person name="Jenkins J."/>
            <person name="Shu S."/>
            <person name="Leebens-Mack J."/>
            <person name="Grimwood J."/>
            <person name="Schmutz J."/>
            <person name="Soltis P."/>
            <person name="Soltis D."/>
            <person name="Chen Z.-H."/>
        </authorList>
    </citation>
    <scope>NUCLEOTIDE SEQUENCE</scope>
    <source>
        <strain evidence="3">Whitten #5841</strain>
        <tissue evidence="3">Leaf</tissue>
    </source>
</reference>
<proteinExistence type="predicted"/>
<sequence length="365" mass="39830">MACPWSRFLTRIMTLLAAASALWTGTANDGGDIVPGWREYWNSKLVDAQPPPSLFALASPLALPRDIEASFICIMHGSYSLCLCAGIEVSVCATAMLPAIAPPASTCVFHFFYEYHKTCGPPVRGPPHAISSGRVALPENSSSSAPAFFTSRYLFDSFNCAIPLPPLDPFLENPVFLPRSLSAMIPFSTSRLPEALELLHVPPESAMARSMQETLDFCESEAPTDEESLRCVTSIESMVDFVSQNLGTHVAVLTSTIVLPPANLSTMAKIQKIQAMSDGSRDRISTCHNLLYPYLVYGCHVTTSSSVLSISFEDVLGEALVICHGNTTTWNPQHPAFEQLQTSPGNGDEVCHWIPQHHFVWLPSR</sequence>
<dbReference type="OMA" id="WINKNAM"/>
<feature type="signal peptide" evidence="1">
    <location>
        <begin position="1"/>
        <end position="21"/>
    </location>
</feature>
<organism evidence="3 4">
    <name type="scientific">Ceratopteris richardii</name>
    <name type="common">Triangle waterfern</name>
    <dbReference type="NCBI Taxonomy" id="49495"/>
    <lineage>
        <taxon>Eukaryota</taxon>
        <taxon>Viridiplantae</taxon>
        <taxon>Streptophyta</taxon>
        <taxon>Embryophyta</taxon>
        <taxon>Tracheophyta</taxon>
        <taxon>Polypodiopsida</taxon>
        <taxon>Polypodiidae</taxon>
        <taxon>Polypodiales</taxon>
        <taxon>Pteridineae</taxon>
        <taxon>Pteridaceae</taxon>
        <taxon>Parkerioideae</taxon>
        <taxon>Ceratopteris</taxon>
    </lineage>
</organism>
<evidence type="ECO:0000313" key="3">
    <source>
        <dbReference type="EMBL" id="KAH7373784.1"/>
    </source>
</evidence>
<accession>A0A8T2SY72</accession>
<dbReference type="InterPro" id="IPR004873">
    <property type="entry name" value="BURP_dom"/>
</dbReference>
<feature type="chain" id="PRO_5035716253" description="BURP domain-containing protein" evidence="1">
    <location>
        <begin position="22"/>
        <end position="365"/>
    </location>
</feature>
<name>A0A8T2SY72_CERRI</name>